<keyword evidence="2" id="KW-1185">Reference proteome</keyword>
<name>A0ABT2SPW4_9FIRM</name>
<protein>
    <submittedName>
        <fullName evidence="1">Uncharacterized protein</fullName>
    </submittedName>
</protein>
<reference evidence="1 2" key="1">
    <citation type="journal article" date="2021" name="ISME Commun">
        <title>Automated analysis of genomic sequences facilitates high-throughput and comprehensive description of bacteria.</title>
        <authorList>
            <person name="Hitch T.C.A."/>
        </authorList>
    </citation>
    <scope>NUCLEOTIDE SEQUENCE [LARGE SCALE GENOMIC DNA]</scope>
    <source>
        <strain evidence="1 2">Sanger_29</strain>
    </source>
</reference>
<gene>
    <name evidence="1" type="ORF">OCV47_14575</name>
</gene>
<evidence type="ECO:0000313" key="1">
    <source>
        <dbReference type="EMBL" id="MCU6726529.1"/>
    </source>
</evidence>
<dbReference type="RefSeq" id="WP_262655792.1">
    <property type="nucleotide sequence ID" value="NZ_JAOQKE010000027.1"/>
</dbReference>
<proteinExistence type="predicted"/>
<accession>A0ABT2SPW4</accession>
<dbReference type="Proteomes" id="UP001652338">
    <property type="component" value="Unassembled WGS sequence"/>
</dbReference>
<evidence type="ECO:0000313" key="2">
    <source>
        <dbReference type="Proteomes" id="UP001652338"/>
    </source>
</evidence>
<comment type="caution">
    <text evidence="1">The sequence shown here is derived from an EMBL/GenBank/DDBJ whole genome shotgun (WGS) entry which is preliminary data.</text>
</comment>
<sequence length="97" mass="11167">MKEEALKEFVDNIIQERMQSAFSKMKAGKEPDTEDDVEKKYEEAVASLPEDKQQAVREYCDAIFDSGAESEIFFYRLGLQDGIRLNKIVKKIIRSVS</sequence>
<organism evidence="1 2">
    <name type="scientific">Muricoprocola aceti</name>
    <dbReference type="NCBI Taxonomy" id="2981772"/>
    <lineage>
        <taxon>Bacteria</taxon>
        <taxon>Bacillati</taxon>
        <taxon>Bacillota</taxon>
        <taxon>Clostridia</taxon>
        <taxon>Lachnospirales</taxon>
        <taxon>Lachnospiraceae</taxon>
        <taxon>Muricoprocola</taxon>
    </lineage>
</organism>
<dbReference type="EMBL" id="JAOQKE010000027">
    <property type="protein sequence ID" value="MCU6726529.1"/>
    <property type="molecule type" value="Genomic_DNA"/>
</dbReference>